<evidence type="ECO:0000256" key="1">
    <source>
        <dbReference type="SAM" id="MobiDB-lite"/>
    </source>
</evidence>
<dbReference type="OrthoDB" id="5294376at2"/>
<name>A0A150WF76_BDEBC</name>
<evidence type="ECO:0000313" key="3">
    <source>
        <dbReference type="Proteomes" id="UP000075391"/>
    </source>
</evidence>
<comment type="caution">
    <text evidence="2">The sequence shown here is derived from an EMBL/GenBank/DDBJ whole genome shotgun (WGS) entry which is preliminary data.</text>
</comment>
<accession>A0A150WF76</accession>
<reference evidence="2 3" key="1">
    <citation type="submission" date="2016-03" db="EMBL/GenBank/DDBJ databases">
        <authorList>
            <person name="Ploux O."/>
        </authorList>
    </citation>
    <scope>NUCLEOTIDE SEQUENCE [LARGE SCALE GENOMIC DNA]</scope>
    <source>
        <strain evidence="2 3">BER2</strain>
    </source>
</reference>
<dbReference type="RefSeq" id="WP_063243927.1">
    <property type="nucleotide sequence ID" value="NZ_LUKF01000016.1"/>
</dbReference>
<gene>
    <name evidence="2" type="ORF">AZI85_06025</name>
</gene>
<feature type="compositionally biased region" description="Low complexity" evidence="1">
    <location>
        <begin position="48"/>
        <end position="61"/>
    </location>
</feature>
<protein>
    <submittedName>
        <fullName evidence="2">Uncharacterized protein</fullName>
    </submittedName>
</protein>
<organism evidence="2 3">
    <name type="scientific">Bdellovibrio bacteriovorus</name>
    <dbReference type="NCBI Taxonomy" id="959"/>
    <lineage>
        <taxon>Bacteria</taxon>
        <taxon>Pseudomonadati</taxon>
        <taxon>Bdellovibrionota</taxon>
        <taxon>Bdellovibrionia</taxon>
        <taxon>Bdellovibrionales</taxon>
        <taxon>Pseudobdellovibrionaceae</taxon>
        <taxon>Bdellovibrio</taxon>
    </lineage>
</organism>
<feature type="region of interest" description="Disordered" evidence="1">
    <location>
        <begin position="42"/>
        <end position="79"/>
    </location>
</feature>
<evidence type="ECO:0000313" key="2">
    <source>
        <dbReference type="EMBL" id="KYG61777.1"/>
    </source>
</evidence>
<dbReference type="Proteomes" id="UP000075391">
    <property type="component" value="Unassembled WGS sequence"/>
</dbReference>
<sequence length="235" mass="26073">MKPITLKVWILWALVLFILGVLADYYFLHILFHEKQNGNGTQIEAMGTPAETPAAQPTPETGVDSSFLDRNASDESANSLPQQDNFLASLKACAPEIAAQAIATPEALLEYLQKSVGVAREEIAVENYHLTLKDGTLRRVHVIASDNTNSADKKEIRYFKLDAEGYPERLPLKGDETVESLIAQGTVTKHEVKSKLDLKDGSSVSLEMHDQRAFEFQYDNHGKVLSCRLRACQCP</sequence>
<dbReference type="EMBL" id="LUKF01000016">
    <property type="protein sequence ID" value="KYG61777.1"/>
    <property type="molecule type" value="Genomic_DNA"/>
</dbReference>
<proteinExistence type="predicted"/>
<dbReference type="AlphaFoldDB" id="A0A150WF76"/>